<dbReference type="Pfam" id="PF13773">
    <property type="entry name" value="DUF4170"/>
    <property type="match status" value="1"/>
</dbReference>
<dbReference type="EMBL" id="JANCLU010000010">
    <property type="protein sequence ID" value="MCP8939217.1"/>
    <property type="molecule type" value="Genomic_DNA"/>
</dbReference>
<evidence type="ECO:0000313" key="2">
    <source>
        <dbReference type="Proteomes" id="UP001205890"/>
    </source>
</evidence>
<dbReference type="Gene3D" id="3.30.70.2400">
    <property type="entry name" value="Uncharacterised protein PF13773, DUF4170"/>
    <property type="match status" value="1"/>
</dbReference>
<name>A0ABT1LCK1_9HYPH</name>
<dbReference type="RefSeq" id="WP_254742282.1">
    <property type="nucleotide sequence ID" value="NZ_JANCLU010000010.1"/>
</dbReference>
<dbReference type="Proteomes" id="UP001205890">
    <property type="component" value="Unassembled WGS sequence"/>
</dbReference>
<proteinExistence type="predicted"/>
<gene>
    <name evidence="1" type="ORF">NK718_11875</name>
</gene>
<evidence type="ECO:0000313" key="1">
    <source>
        <dbReference type="EMBL" id="MCP8939217.1"/>
    </source>
</evidence>
<comment type="caution">
    <text evidence="1">The sequence shown here is derived from an EMBL/GenBank/DDBJ whole genome shotgun (WGS) entry which is preliminary data.</text>
</comment>
<dbReference type="InterPro" id="IPR025226">
    <property type="entry name" value="DUF4170"/>
</dbReference>
<reference evidence="1 2" key="1">
    <citation type="submission" date="2022-07" db="EMBL/GenBank/DDBJ databases">
        <authorList>
            <person name="Li W.-J."/>
            <person name="Deng Q.-Q."/>
        </authorList>
    </citation>
    <scope>NUCLEOTIDE SEQUENCE [LARGE SCALE GENOMIC DNA]</scope>
    <source>
        <strain evidence="1 2">SYSU M60028</strain>
    </source>
</reference>
<sequence>MTQTTLPQLPHLVFGGELVRLDGTEFRDLSKLDIVGIFPNYATAHAAWKAKAQATVDNAHMRYFIVHLHRFLDPAAMPGVAPIERG</sequence>
<accession>A0ABT1LCK1</accession>
<protein>
    <submittedName>
        <fullName evidence="1">DUF4170 domain-containing protein</fullName>
    </submittedName>
</protein>
<organism evidence="1 2">
    <name type="scientific">Alsobacter ponti</name>
    <dbReference type="NCBI Taxonomy" id="2962936"/>
    <lineage>
        <taxon>Bacteria</taxon>
        <taxon>Pseudomonadati</taxon>
        <taxon>Pseudomonadota</taxon>
        <taxon>Alphaproteobacteria</taxon>
        <taxon>Hyphomicrobiales</taxon>
        <taxon>Alsobacteraceae</taxon>
        <taxon>Alsobacter</taxon>
    </lineage>
</organism>
<keyword evidence="2" id="KW-1185">Reference proteome</keyword>